<evidence type="ECO:0000313" key="2">
    <source>
        <dbReference type="Proteomes" id="UP000814140"/>
    </source>
</evidence>
<protein>
    <submittedName>
        <fullName evidence="1">Uncharacterized protein</fullName>
    </submittedName>
</protein>
<reference evidence="1" key="2">
    <citation type="journal article" date="2022" name="New Phytol.">
        <title>Evolutionary transition to the ectomycorrhizal habit in the genomes of a hyperdiverse lineage of mushroom-forming fungi.</title>
        <authorList>
            <person name="Looney B."/>
            <person name="Miyauchi S."/>
            <person name="Morin E."/>
            <person name="Drula E."/>
            <person name="Courty P.E."/>
            <person name="Kohler A."/>
            <person name="Kuo A."/>
            <person name="LaButti K."/>
            <person name="Pangilinan J."/>
            <person name="Lipzen A."/>
            <person name="Riley R."/>
            <person name="Andreopoulos W."/>
            <person name="He G."/>
            <person name="Johnson J."/>
            <person name="Nolan M."/>
            <person name="Tritt A."/>
            <person name="Barry K.W."/>
            <person name="Grigoriev I.V."/>
            <person name="Nagy L.G."/>
            <person name="Hibbett D."/>
            <person name="Henrissat B."/>
            <person name="Matheny P.B."/>
            <person name="Labbe J."/>
            <person name="Martin F.M."/>
        </authorList>
    </citation>
    <scope>NUCLEOTIDE SEQUENCE</scope>
    <source>
        <strain evidence="1">HHB10654</strain>
    </source>
</reference>
<gene>
    <name evidence="1" type="ORF">BV25DRAFT_1841314</name>
</gene>
<sequence>MASPLTALVNLISSSVQTLESAYSKEGLAFPSLDEPFRPGPLDKDSAIVAATQVVVVAAHQLIATVRPPVDTVFEHGLSMYMAASLNVAVDVDVPDVLKEAGAQGLHVNEIVREARILRYLATRHIFKEVAPDVFANNRLSSILVKPHPLEELKSEHGKLAKYDDAGIASMVGVPASHPIDIADTSRCIPHRRLYWKISINPS</sequence>
<keyword evidence="2" id="KW-1185">Reference proteome</keyword>
<proteinExistence type="predicted"/>
<evidence type="ECO:0000313" key="1">
    <source>
        <dbReference type="EMBL" id="KAI0057867.1"/>
    </source>
</evidence>
<dbReference type="EMBL" id="MU277241">
    <property type="protein sequence ID" value="KAI0057867.1"/>
    <property type="molecule type" value="Genomic_DNA"/>
</dbReference>
<accession>A0ACB8SNU0</accession>
<comment type="caution">
    <text evidence="1">The sequence shown here is derived from an EMBL/GenBank/DDBJ whole genome shotgun (WGS) entry which is preliminary data.</text>
</comment>
<organism evidence="1 2">
    <name type="scientific">Artomyces pyxidatus</name>
    <dbReference type="NCBI Taxonomy" id="48021"/>
    <lineage>
        <taxon>Eukaryota</taxon>
        <taxon>Fungi</taxon>
        <taxon>Dikarya</taxon>
        <taxon>Basidiomycota</taxon>
        <taxon>Agaricomycotina</taxon>
        <taxon>Agaricomycetes</taxon>
        <taxon>Russulales</taxon>
        <taxon>Auriscalpiaceae</taxon>
        <taxon>Artomyces</taxon>
    </lineage>
</organism>
<reference evidence="1" key="1">
    <citation type="submission" date="2021-03" db="EMBL/GenBank/DDBJ databases">
        <authorList>
            <consortium name="DOE Joint Genome Institute"/>
            <person name="Ahrendt S."/>
            <person name="Looney B.P."/>
            <person name="Miyauchi S."/>
            <person name="Morin E."/>
            <person name="Drula E."/>
            <person name="Courty P.E."/>
            <person name="Chicoki N."/>
            <person name="Fauchery L."/>
            <person name="Kohler A."/>
            <person name="Kuo A."/>
            <person name="Labutti K."/>
            <person name="Pangilinan J."/>
            <person name="Lipzen A."/>
            <person name="Riley R."/>
            <person name="Andreopoulos W."/>
            <person name="He G."/>
            <person name="Johnson J."/>
            <person name="Barry K.W."/>
            <person name="Grigoriev I.V."/>
            <person name="Nagy L."/>
            <person name="Hibbett D."/>
            <person name="Henrissat B."/>
            <person name="Matheny P.B."/>
            <person name="Labbe J."/>
            <person name="Martin F."/>
        </authorList>
    </citation>
    <scope>NUCLEOTIDE SEQUENCE</scope>
    <source>
        <strain evidence="1">HHB10654</strain>
    </source>
</reference>
<name>A0ACB8SNU0_9AGAM</name>
<dbReference type="Proteomes" id="UP000814140">
    <property type="component" value="Unassembled WGS sequence"/>
</dbReference>